<evidence type="ECO:0000256" key="4">
    <source>
        <dbReference type="SAM" id="MobiDB-lite"/>
    </source>
</evidence>
<evidence type="ECO:0000313" key="7">
    <source>
        <dbReference type="EMBL" id="NMO19249.1"/>
    </source>
</evidence>
<dbReference type="SMART" id="SM00100">
    <property type="entry name" value="cNMP"/>
    <property type="match status" value="1"/>
</dbReference>
<dbReference type="Pfam" id="PF00027">
    <property type="entry name" value="cNMP_binding"/>
    <property type="match status" value="1"/>
</dbReference>
<reference evidence="7 8" key="1">
    <citation type="submission" date="2020-04" db="EMBL/GenBank/DDBJ databases">
        <title>Draft genome of Pyxidicoccus fallax type strain.</title>
        <authorList>
            <person name="Whitworth D.E."/>
        </authorList>
    </citation>
    <scope>NUCLEOTIDE SEQUENCE [LARGE SCALE GENOMIC DNA]</scope>
    <source>
        <strain evidence="7 8">DSM 14698</strain>
    </source>
</reference>
<dbReference type="GO" id="GO:0003677">
    <property type="term" value="F:DNA binding"/>
    <property type="evidence" value="ECO:0007669"/>
    <property type="project" value="UniProtKB-KW"/>
</dbReference>
<evidence type="ECO:0000256" key="3">
    <source>
        <dbReference type="ARBA" id="ARBA00023163"/>
    </source>
</evidence>
<dbReference type="EMBL" id="JABBJJ010000175">
    <property type="protein sequence ID" value="NMO19249.1"/>
    <property type="molecule type" value="Genomic_DNA"/>
</dbReference>
<dbReference type="Proteomes" id="UP000518300">
    <property type="component" value="Unassembled WGS sequence"/>
</dbReference>
<evidence type="ECO:0000259" key="6">
    <source>
        <dbReference type="PROSITE" id="PS51063"/>
    </source>
</evidence>
<dbReference type="RefSeq" id="WP_169348499.1">
    <property type="nucleotide sequence ID" value="NZ_JABBJJ010000175.1"/>
</dbReference>
<dbReference type="InterPro" id="IPR012318">
    <property type="entry name" value="HTH_CRP"/>
</dbReference>
<proteinExistence type="predicted"/>
<dbReference type="PROSITE" id="PS50042">
    <property type="entry name" value="CNMP_BINDING_3"/>
    <property type="match status" value="1"/>
</dbReference>
<evidence type="ECO:0000259" key="5">
    <source>
        <dbReference type="PROSITE" id="PS50042"/>
    </source>
</evidence>
<comment type="caution">
    <text evidence="7">The sequence shown here is derived from an EMBL/GenBank/DDBJ whole genome shotgun (WGS) entry which is preliminary data.</text>
</comment>
<keyword evidence="1" id="KW-0805">Transcription regulation</keyword>
<evidence type="ECO:0000256" key="1">
    <source>
        <dbReference type="ARBA" id="ARBA00023015"/>
    </source>
</evidence>
<dbReference type="AlphaFoldDB" id="A0A848LNJ2"/>
<organism evidence="7 8">
    <name type="scientific">Pyxidicoccus fallax</name>
    <dbReference type="NCBI Taxonomy" id="394095"/>
    <lineage>
        <taxon>Bacteria</taxon>
        <taxon>Pseudomonadati</taxon>
        <taxon>Myxococcota</taxon>
        <taxon>Myxococcia</taxon>
        <taxon>Myxococcales</taxon>
        <taxon>Cystobacterineae</taxon>
        <taxon>Myxococcaceae</taxon>
        <taxon>Pyxidicoccus</taxon>
    </lineage>
</organism>
<evidence type="ECO:0000256" key="2">
    <source>
        <dbReference type="ARBA" id="ARBA00023125"/>
    </source>
</evidence>
<protein>
    <submittedName>
        <fullName evidence="7">Crp/Fnr family transcriptional regulator</fullName>
    </submittedName>
</protein>
<dbReference type="InterPro" id="IPR036390">
    <property type="entry name" value="WH_DNA-bd_sf"/>
</dbReference>
<dbReference type="PROSITE" id="PS51063">
    <property type="entry name" value="HTH_CRP_2"/>
    <property type="match status" value="1"/>
</dbReference>
<keyword evidence="2" id="KW-0238">DNA-binding</keyword>
<feature type="region of interest" description="Disordered" evidence="4">
    <location>
        <begin position="217"/>
        <end position="246"/>
    </location>
</feature>
<dbReference type="InterPro" id="IPR018490">
    <property type="entry name" value="cNMP-bd_dom_sf"/>
</dbReference>
<dbReference type="Pfam" id="PF13545">
    <property type="entry name" value="HTH_Crp_2"/>
    <property type="match status" value="1"/>
</dbReference>
<gene>
    <name evidence="7" type="ORF">HG543_30925</name>
</gene>
<dbReference type="InterPro" id="IPR014710">
    <property type="entry name" value="RmlC-like_jellyroll"/>
</dbReference>
<dbReference type="SUPFAM" id="SSF46785">
    <property type="entry name" value="Winged helix' DNA-binding domain"/>
    <property type="match status" value="1"/>
</dbReference>
<dbReference type="CDD" id="cd00038">
    <property type="entry name" value="CAP_ED"/>
    <property type="match status" value="1"/>
</dbReference>
<dbReference type="InterPro" id="IPR000595">
    <property type="entry name" value="cNMP-bd_dom"/>
</dbReference>
<accession>A0A848LNJ2</accession>
<keyword evidence="3" id="KW-0804">Transcription</keyword>
<name>A0A848LNJ2_9BACT</name>
<dbReference type="SUPFAM" id="SSF51206">
    <property type="entry name" value="cAMP-binding domain-like"/>
    <property type="match status" value="1"/>
</dbReference>
<evidence type="ECO:0000313" key="8">
    <source>
        <dbReference type="Proteomes" id="UP000518300"/>
    </source>
</evidence>
<feature type="domain" description="HTH crp-type" evidence="6">
    <location>
        <begin position="139"/>
        <end position="213"/>
    </location>
</feature>
<dbReference type="Gene3D" id="2.60.120.10">
    <property type="entry name" value="Jelly Rolls"/>
    <property type="match status" value="1"/>
</dbReference>
<sequence>MSWRSLETCHPLTRARLEQAALPLSLPAGDALLTTGGASEHVFFLSHGVVRVFHALSEDSQFTVQLLRAPSAFGVLEVLHGLPWAVSVEALTPLKGLRVPADTFRAELSGDHGLTRGVLDEVASQLESTLRASRALGFEGCEHRLFRVLLEYAEHFGRPSAEGLVIRYPLSRHRLALEIGAARRSVDRALAGLAADKLLSLSPKGWQVLHDPERLRDRLRSETAGRAAGRRRTGDCPAAAVSPPAP</sequence>
<keyword evidence="8" id="KW-1185">Reference proteome</keyword>
<dbReference type="GO" id="GO:0006355">
    <property type="term" value="P:regulation of DNA-templated transcription"/>
    <property type="evidence" value="ECO:0007669"/>
    <property type="project" value="InterPro"/>
</dbReference>
<feature type="domain" description="Cyclic nucleotide-binding" evidence="5">
    <location>
        <begin position="5"/>
        <end position="125"/>
    </location>
</feature>